<evidence type="ECO:0000256" key="1">
    <source>
        <dbReference type="ARBA" id="ARBA00022491"/>
    </source>
</evidence>
<protein>
    <recommendedName>
        <fullName evidence="4">HTH tetR-type domain-containing protein</fullName>
    </recommendedName>
</protein>
<dbReference type="PROSITE" id="PS01081">
    <property type="entry name" value="HTH_TETR_1"/>
    <property type="match status" value="1"/>
</dbReference>
<gene>
    <name evidence="5" type="ORF">DS031_10775</name>
</gene>
<dbReference type="PANTHER" id="PTHR43479">
    <property type="entry name" value="ACREF/ENVCD OPERON REPRESSOR-RELATED"/>
    <property type="match status" value="1"/>
</dbReference>
<comment type="caution">
    <text evidence="5">The sequence shown here is derived from an EMBL/GenBank/DDBJ whole genome shotgun (WGS) entry which is preliminary data.</text>
</comment>
<dbReference type="Pfam" id="PF00440">
    <property type="entry name" value="TetR_N"/>
    <property type="match status" value="1"/>
</dbReference>
<dbReference type="PRINTS" id="PR00455">
    <property type="entry name" value="HTHTETR"/>
</dbReference>
<dbReference type="PROSITE" id="PS50977">
    <property type="entry name" value="HTH_TETR_2"/>
    <property type="match status" value="1"/>
</dbReference>
<dbReference type="AlphaFoldDB" id="A0A366XVU4"/>
<dbReference type="OrthoDB" id="9812993at2"/>
<keyword evidence="6" id="KW-1185">Reference proteome</keyword>
<proteinExistence type="predicted"/>
<feature type="DNA-binding region" description="H-T-H motif" evidence="3">
    <location>
        <begin position="52"/>
        <end position="71"/>
    </location>
</feature>
<dbReference type="InterPro" id="IPR023772">
    <property type="entry name" value="DNA-bd_HTH_TetR-type_CS"/>
</dbReference>
<name>A0A366XVU4_9BACI</name>
<dbReference type="InterPro" id="IPR001647">
    <property type="entry name" value="HTH_TetR"/>
</dbReference>
<evidence type="ECO:0000256" key="2">
    <source>
        <dbReference type="ARBA" id="ARBA00023125"/>
    </source>
</evidence>
<dbReference type="Gene3D" id="1.10.357.10">
    <property type="entry name" value="Tetracycline Repressor, domain 2"/>
    <property type="match status" value="1"/>
</dbReference>
<evidence type="ECO:0000313" key="5">
    <source>
        <dbReference type="EMBL" id="RBW69698.1"/>
    </source>
</evidence>
<dbReference type="EMBL" id="QOCW01000009">
    <property type="protein sequence ID" value="RBW69698.1"/>
    <property type="molecule type" value="Genomic_DNA"/>
</dbReference>
<dbReference type="PANTHER" id="PTHR43479:SF22">
    <property type="entry name" value="TRANSCRIPTIONAL REGULATOR, TETR FAMILY"/>
    <property type="match status" value="1"/>
</dbReference>
<evidence type="ECO:0000256" key="3">
    <source>
        <dbReference type="PROSITE-ProRule" id="PRU00335"/>
    </source>
</evidence>
<feature type="domain" description="HTH tetR-type" evidence="4">
    <location>
        <begin position="29"/>
        <end position="89"/>
    </location>
</feature>
<keyword evidence="1" id="KW-0678">Repressor</keyword>
<organism evidence="5 6">
    <name type="scientific">Bacillus taeanensis</name>
    <dbReference type="NCBI Taxonomy" id="273032"/>
    <lineage>
        <taxon>Bacteria</taxon>
        <taxon>Bacillati</taxon>
        <taxon>Bacillota</taxon>
        <taxon>Bacilli</taxon>
        <taxon>Bacillales</taxon>
        <taxon>Bacillaceae</taxon>
        <taxon>Bacillus</taxon>
    </lineage>
</organism>
<dbReference type="SUPFAM" id="SSF46689">
    <property type="entry name" value="Homeodomain-like"/>
    <property type="match status" value="1"/>
</dbReference>
<keyword evidence="2 3" id="KW-0238">DNA-binding</keyword>
<sequence length="320" mass="37562">MNKRSPLTQCLIFCMISHKMSREEFFYLGATELEIVRSATKLFKEHGYPATSIQDIAEDCQIAKGSVYKYFSSKEDLFNAVFDQCQNNFFQQIERMSIDSSCTNKERFLQQIIFRFQYFIEHKYIFIDLQEIPIEQNPKLMPLRLRVRAKFMNWYKECLVHVYGASIKPNIGDLVTIYKALLREYLFWILHDEKPVSIEDAAAFIIKQIDILAHHYLENEPKPLLTEAEVEKYMNWGMAGTNETKAQVTKHLIEKLAAMISELPAGKTRREEMNEALTLLKEETEKEQPKRTLLMALLTFLEKEEKLTSTVKQLKNVMML</sequence>
<reference evidence="5 6" key="1">
    <citation type="submission" date="2018-07" db="EMBL/GenBank/DDBJ databases">
        <title>Lottiidibacillus patelloidae gen. nov., sp. nov., isolated from the intestinal tract of a marine limpet and the reclassification of B. taeanensis BH030017T, B. algicola KMM 3737T and B. hwajinpoensis SW-72T as genus Lottiidibacillus.</title>
        <authorList>
            <person name="Liu R."/>
            <person name="Huang Z."/>
        </authorList>
    </citation>
    <scope>NUCLEOTIDE SEQUENCE [LARGE SCALE GENOMIC DNA]</scope>
    <source>
        <strain evidence="5 6">BH030017</strain>
    </source>
</reference>
<evidence type="ECO:0000259" key="4">
    <source>
        <dbReference type="PROSITE" id="PS50977"/>
    </source>
</evidence>
<dbReference type="InterPro" id="IPR050624">
    <property type="entry name" value="HTH-type_Tx_Regulator"/>
</dbReference>
<evidence type="ECO:0000313" key="6">
    <source>
        <dbReference type="Proteomes" id="UP000253314"/>
    </source>
</evidence>
<dbReference type="InterPro" id="IPR009057">
    <property type="entry name" value="Homeodomain-like_sf"/>
</dbReference>
<dbReference type="GO" id="GO:0003677">
    <property type="term" value="F:DNA binding"/>
    <property type="evidence" value="ECO:0007669"/>
    <property type="project" value="UniProtKB-UniRule"/>
</dbReference>
<dbReference type="Proteomes" id="UP000253314">
    <property type="component" value="Unassembled WGS sequence"/>
</dbReference>
<accession>A0A366XVU4</accession>